<evidence type="ECO:0000313" key="13">
    <source>
        <dbReference type="Proteomes" id="UP000460298"/>
    </source>
</evidence>
<evidence type="ECO:0000256" key="5">
    <source>
        <dbReference type="ARBA" id="ARBA00022605"/>
    </source>
</evidence>
<dbReference type="GO" id="GO:0004640">
    <property type="term" value="F:phosphoribosylanthranilate isomerase activity"/>
    <property type="evidence" value="ECO:0007669"/>
    <property type="project" value="UniProtKB-UniRule"/>
</dbReference>
<name>A0A833LXX2_9LEPT</name>
<evidence type="ECO:0000256" key="8">
    <source>
        <dbReference type="ARBA" id="ARBA00023235"/>
    </source>
</evidence>
<dbReference type="UniPathway" id="UPA00035">
    <property type="reaction ID" value="UER00042"/>
</dbReference>
<dbReference type="AlphaFoldDB" id="A0A833LXX2"/>
<keyword evidence="7 9" id="KW-0057">Aromatic amino acid biosynthesis</keyword>
<keyword evidence="6 9" id="KW-0822">Tryptophan biosynthesis</keyword>
<evidence type="ECO:0000313" key="12">
    <source>
        <dbReference type="EMBL" id="KAB2933865.1"/>
    </source>
</evidence>
<dbReference type="EC" id="5.3.1.24" evidence="3 9"/>
<protein>
    <recommendedName>
        <fullName evidence="4 9">N-(5'-phosphoribosyl)anthranilate isomerase</fullName>
        <shortName evidence="9">PRAI</shortName>
        <ecNumber evidence="3 9">5.3.1.24</ecNumber>
    </recommendedName>
</protein>
<keyword evidence="8 9" id="KW-0413">Isomerase</keyword>
<evidence type="ECO:0000256" key="2">
    <source>
        <dbReference type="ARBA" id="ARBA00004664"/>
    </source>
</evidence>
<dbReference type="CDD" id="cd00405">
    <property type="entry name" value="PRAI"/>
    <property type="match status" value="1"/>
</dbReference>
<dbReference type="InterPro" id="IPR011060">
    <property type="entry name" value="RibuloseP-bd_barrel"/>
</dbReference>
<evidence type="ECO:0000256" key="4">
    <source>
        <dbReference type="ARBA" id="ARBA00022272"/>
    </source>
</evidence>
<dbReference type="PANTHER" id="PTHR42894:SF1">
    <property type="entry name" value="N-(5'-PHOSPHORIBOSYL)ANTHRANILATE ISOMERASE"/>
    <property type="match status" value="1"/>
</dbReference>
<comment type="similarity">
    <text evidence="9">Belongs to the TrpF family.</text>
</comment>
<comment type="pathway">
    <text evidence="2 9">Amino-acid biosynthesis; L-tryptophan biosynthesis; L-tryptophan from chorismate: step 3/5.</text>
</comment>
<reference evidence="12 13" key="1">
    <citation type="submission" date="2019-10" db="EMBL/GenBank/DDBJ databases">
        <title>Extracellular Electron Transfer in a Candidatus Methanoperedens spp. Enrichment Culture.</title>
        <authorList>
            <person name="Berger S."/>
            <person name="Rangel Shaw D."/>
            <person name="Berben T."/>
            <person name="In 'T Zandt M."/>
            <person name="Frank J."/>
            <person name="Reimann J."/>
            <person name="Jetten M.S.M."/>
            <person name="Welte C.U."/>
        </authorList>
    </citation>
    <scope>NUCLEOTIDE SEQUENCE [LARGE SCALE GENOMIC DNA]</scope>
    <source>
        <strain evidence="12">SB12</strain>
    </source>
</reference>
<feature type="compositionally biased region" description="Basic and acidic residues" evidence="10">
    <location>
        <begin position="200"/>
        <end position="218"/>
    </location>
</feature>
<dbReference type="SUPFAM" id="SSF51366">
    <property type="entry name" value="Ribulose-phoshate binding barrel"/>
    <property type="match status" value="1"/>
</dbReference>
<evidence type="ECO:0000256" key="7">
    <source>
        <dbReference type="ARBA" id="ARBA00023141"/>
    </source>
</evidence>
<feature type="region of interest" description="Disordered" evidence="10">
    <location>
        <begin position="192"/>
        <end position="218"/>
    </location>
</feature>
<organism evidence="12 13">
    <name type="scientific">Leptonema illini</name>
    <dbReference type="NCBI Taxonomy" id="183"/>
    <lineage>
        <taxon>Bacteria</taxon>
        <taxon>Pseudomonadati</taxon>
        <taxon>Spirochaetota</taxon>
        <taxon>Spirochaetia</taxon>
        <taxon>Leptospirales</taxon>
        <taxon>Leptospiraceae</taxon>
        <taxon>Leptonema</taxon>
    </lineage>
</organism>
<evidence type="ECO:0000256" key="10">
    <source>
        <dbReference type="SAM" id="MobiDB-lite"/>
    </source>
</evidence>
<feature type="domain" description="N-(5'phosphoribosyl) anthranilate isomerase (PRAI)" evidence="11">
    <location>
        <begin position="5"/>
        <end position="212"/>
    </location>
</feature>
<keyword evidence="5 9" id="KW-0028">Amino-acid biosynthesis</keyword>
<proteinExistence type="inferred from homology"/>
<dbReference type="HAMAP" id="MF_00135">
    <property type="entry name" value="PRAI"/>
    <property type="match status" value="1"/>
</dbReference>
<evidence type="ECO:0000256" key="9">
    <source>
        <dbReference type="HAMAP-Rule" id="MF_00135"/>
    </source>
</evidence>
<dbReference type="Pfam" id="PF00697">
    <property type="entry name" value="PRAI"/>
    <property type="match status" value="1"/>
</dbReference>
<dbReference type="GO" id="GO:0000162">
    <property type="term" value="P:L-tryptophan biosynthetic process"/>
    <property type="evidence" value="ECO:0007669"/>
    <property type="project" value="UniProtKB-UniRule"/>
</dbReference>
<evidence type="ECO:0000256" key="1">
    <source>
        <dbReference type="ARBA" id="ARBA00001164"/>
    </source>
</evidence>
<dbReference type="InterPro" id="IPR044643">
    <property type="entry name" value="TrpF_fam"/>
</dbReference>
<dbReference type="Proteomes" id="UP000460298">
    <property type="component" value="Unassembled WGS sequence"/>
</dbReference>
<dbReference type="InterPro" id="IPR013785">
    <property type="entry name" value="Aldolase_TIM"/>
</dbReference>
<dbReference type="Gene3D" id="3.20.20.70">
    <property type="entry name" value="Aldolase class I"/>
    <property type="match status" value="1"/>
</dbReference>
<evidence type="ECO:0000256" key="6">
    <source>
        <dbReference type="ARBA" id="ARBA00022822"/>
    </source>
</evidence>
<evidence type="ECO:0000256" key="3">
    <source>
        <dbReference type="ARBA" id="ARBA00012572"/>
    </source>
</evidence>
<gene>
    <name evidence="9" type="primary">trpF</name>
    <name evidence="12" type="ORF">F9K24_05190</name>
</gene>
<sequence>MALIKICGNVRHEDAMLVASFNPDFMGWIFSPFSKRRLDRSRAARMIRSVRSRHPGIRHVGVFAGNSVLSILALGRYLAAHEASLDFLQVTEGAGFIHRLRDFQSGENIPAAPVIPVLRPTQRIDDLDFVKTSPSPFWVLDRFDPVAKGGTGQQIDTSLFAPVRYPFLVAGGINAKNARDILKQSGAAGIDLSSGVESAPGEKDPQKLEDLFRTMRES</sequence>
<evidence type="ECO:0000259" key="11">
    <source>
        <dbReference type="Pfam" id="PF00697"/>
    </source>
</evidence>
<dbReference type="EMBL" id="WBUI01000004">
    <property type="protein sequence ID" value="KAB2933865.1"/>
    <property type="molecule type" value="Genomic_DNA"/>
</dbReference>
<comment type="caution">
    <text evidence="12">The sequence shown here is derived from an EMBL/GenBank/DDBJ whole genome shotgun (WGS) entry which is preliminary data.</text>
</comment>
<accession>A0A833LXX2</accession>
<dbReference type="PANTHER" id="PTHR42894">
    <property type="entry name" value="N-(5'-PHOSPHORIBOSYL)ANTHRANILATE ISOMERASE"/>
    <property type="match status" value="1"/>
</dbReference>
<comment type="catalytic activity">
    <reaction evidence="1 9">
        <text>N-(5-phospho-beta-D-ribosyl)anthranilate = 1-(2-carboxyphenylamino)-1-deoxy-D-ribulose 5-phosphate</text>
        <dbReference type="Rhea" id="RHEA:21540"/>
        <dbReference type="ChEBI" id="CHEBI:18277"/>
        <dbReference type="ChEBI" id="CHEBI:58613"/>
        <dbReference type="EC" id="5.3.1.24"/>
    </reaction>
</comment>
<dbReference type="InterPro" id="IPR001240">
    <property type="entry name" value="PRAI_dom"/>
</dbReference>